<keyword evidence="4" id="KW-0547">Nucleotide-binding</keyword>
<evidence type="ECO:0000256" key="5">
    <source>
        <dbReference type="ARBA" id="ARBA00022777"/>
    </source>
</evidence>
<dbReference type="GO" id="GO:0005524">
    <property type="term" value="F:ATP binding"/>
    <property type="evidence" value="ECO:0007669"/>
    <property type="project" value="UniProtKB-KW"/>
</dbReference>
<evidence type="ECO:0000256" key="8">
    <source>
        <dbReference type="ARBA" id="ARBA00051245"/>
    </source>
</evidence>
<sequence length="217" mass="24603">MDEHSLRLKQNSYVTESYRKLAVNIEYANIDGNIKTIMITSSMANEGKSTTVSNLACVMTELNKRVILIDLDLRKPSVHKYFNLSNNSGLTDLLLNKNNYKNYIHNIQPGLDVMTSGRVPSNTTEIIISKAIKELLKDLSENYDYILLDTPPIMLVSDPVNIAIYSDAVILAIAYAETDKETIKKTIDILKQVNANIIGTVLNKVPQNKKNKYYYYY</sequence>
<evidence type="ECO:0000256" key="1">
    <source>
        <dbReference type="ARBA" id="ARBA00007316"/>
    </source>
</evidence>
<keyword evidence="5 10" id="KW-0418">Kinase</keyword>
<evidence type="ECO:0000256" key="7">
    <source>
        <dbReference type="ARBA" id="ARBA00023137"/>
    </source>
</evidence>
<evidence type="ECO:0000259" key="9">
    <source>
        <dbReference type="Pfam" id="PF13614"/>
    </source>
</evidence>
<evidence type="ECO:0000313" key="10">
    <source>
        <dbReference type="EMBL" id="MPM42731.1"/>
    </source>
</evidence>
<dbReference type="PANTHER" id="PTHR32309:SF13">
    <property type="entry name" value="FERRIC ENTEROBACTIN TRANSPORT PROTEIN FEPE"/>
    <property type="match status" value="1"/>
</dbReference>
<evidence type="ECO:0000256" key="6">
    <source>
        <dbReference type="ARBA" id="ARBA00022840"/>
    </source>
</evidence>
<evidence type="ECO:0000256" key="4">
    <source>
        <dbReference type="ARBA" id="ARBA00022741"/>
    </source>
</evidence>
<gene>
    <name evidence="10" type="primary">ywqD_5</name>
    <name evidence="10" type="ORF">SDC9_89401</name>
</gene>
<keyword evidence="6" id="KW-0067">ATP-binding</keyword>
<comment type="catalytic activity">
    <reaction evidence="8">
        <text>L-tyrosyl-[protein] + ATP = O-phospho-L-tyrosyl-[protein] + ADP + H(+)</text>
        <dbReference type="Rhea" id="RHEA:10596"/>
        <dbReference type="Rhea" id="RHEA-COMP:10136"/>
        <dbReference type="Rhea" id="RHEA-COMP:20101"/>
        <dbReference type="ChEBI" id="CHEBI:15378"/>
        <dbReference type="ChEBI" id="CHEBI:30616"/>
        <dbReference type="ChEBI" id="CHEBI:46858"/>
        <dbReference type="ChEBI" id="CHEBI:61978"/>
        <dbReference type="ChEBI" id="CHEBI:456216"/>
        <dbReference type="EC" id="2.7.10.2"/>
    </reaction>
</comment>
<dbReference type="InterPro" id="IPR005702">
    <property type="entry name" value="Wzc-like_C"/>
</dbReference>
<accession>A0A644ZS66</accession>
<dbReference type="EMBL" id="VSSQ01009838">
    <property type="protein sequence ID" value="MPM42731.1"/>
    <property type="molecule type" value="Genomic_DNA"/>
</dbReference>
<keyword evidence="7" id="KW-0829">Tyrosine-protein kinase</keyword>
<feature type="domain" description="AAA" evidence="9">
    <location>
        <begin position="35"/>
        <end position="196"/>
    </location>
</feature>
<dbReference type="Gene3D" id="3.40.50.300">
    <property type="entry name" value="P-loop containing nucleotide triphosphate hydrolases"/>
    <property type="match status" value="1"/>
</dbReference>
<dbReference type="InterPro" id="IPR027417">
    <property type="entry name" value="P-loop_NTPase"/>
</dbReference>
<dbReference type="GO" id="GO:0004715">
    <property type="term" value="F:non-membrane spanning protein tyrosine kinase activity"/>
    <property type="evidence" value="ECO:0007669"/>
    <property type="project" value="UniProtKB-EC"/>
</dbReference>
<reference evidence="10" key="1">
    <citation type="submission" date="2019-08" db="EMBL/GenBank/DDBJ databases">
        <authorList>
            <person name="Kucharzyk K."/>
            <person name="Murdoch R.W."/>
            <person name="Higgins S."/>
            <person name="Loffler F."/>
        </authorList>
    </citation>
    <scope>NUCLEOTIDE SEQUENCE</scope>
</reference>
<dbReference type="AlphaFoldDB" id="A0A644ZS66"/>
<dbReference type="CDD" id="cd05387">
    <property type="entry name" value="BY-kinase"/>
    <property type="match status" value="1"/>
</dbReference>
<comment type="similarity">
    <text evidence="1">Belongs to the CpsD/CapB family.</text>
</comment>
<dbReference type="GO" id="GO:0005886">
    <property type="term" value="C:plasma membrane"/>
    <property type="evidence" value="ECO:0007669"/>
    <property type="project" value="TreeGrafter"/>
</dbReference>
<dbReference type="Pfam" id="PF13614">
    <property type="entry name" value="AAA_31"/>
    <property type="match status" value="1"/>
</dbReference>
<evidence type="ECO:0000256" key="3">
    <source>
        <dbReference type="ARBA" id="ARBA00022679"/>
    </source>
</evidence>
<dbReference type="NCBIfam" id="TIGR01007">
    <property type="entry name" value="eps_fam"/>
    <property type="match status" value="1"/>
</dbReference>
<keyword evidence="3 10" id="KW-0808">Transferase</keyword>
<dbReference type="EC" id="2.7.10.2" evidence="2"/>
<dbReference type="SUPFAM" id="SSF52540">
    <property type="entry name" value="P-loop containing nucleoside triphosphate hydrolases"/>
    <property type="match status" value="1"/>
</dbReference>
<organism evidence="10">
    <name type="scientific">bioreactor metagenome</name>
    <dbReference type="NCBI Taxonomy" id="1076179"/>
    <lineage>
        <taxon>unclassified sequences</taxon>
        <taxon>metagenomes</taxon>
        <taxon>ecological metagenomes</taxon>
    </lineage>
</organism>
<proteinExistence type="inferred from homology"/>
<name>A0A644ZS66_9ZZZZ</name>
<dbReference type="InterPro" id="IPR050445">
    <property type="entry name" value="Bact_polysacc_biosynth/exp"/>
</dbReference>
<evidence type="ECO:0000256" key="2">
    <source>
        <dbReference type="ARBA" id="ARBA00011903"/>
    </source>
</evidence>
<dbReference type="InterPro" id="IPR025669">
    <property type="entry name" value="AAA_dom"/>
</dbReference>
<protein>
    <recommendedName>
        <fullName evidence="2">non-specific protein-tyrosine kinase</fullName>
        <ecNumber evidence="2">2.7.10.2</ecNumber>
    </recommendedName>
</protein>
<comment type="caution">
    <text evidence="10">The sequence shown here is derived from an EMBL/GenBank/DDBJ whole genome shotgun (WGS) entry which is preliminary data.</text>
</comment>
<dbReference type="PANTHER" id="PTHR32309">
    <property type="entry name" value="TYROSINE-PROTEIN KINASE"/>
    <property type="match status" value="1"/>
</dbReference>